<protein>
    <submittedName>
        <fullName evidence="4">Regulatory protein, tetR family</fullName>
    </submittedName>
</protein>
<gene>
    <name evidence="4" type="ORF">Ga0074812_109119</name>
</gene>
<dbReference type="SUPFAM" id="SSF46689">
    <property type="entry name" value="Homeodomain-like"/>
    <property type="match status" value="1"/>
</dbReference>
<dbReference type="Gene3D" id="1.10.357.10">
    <property type="entry name" value="Tetracycline Repressor, domain 2"/>
    <property type="match status" value="1"/>
</dbReference>
<dbReference type="PRINTS" id="PR00455">
    <property type="entry name" value="HTHTETR"/>
</dbReference>
<proteinExistence type="predicted"/>
<dbReference type="InterPro" id="IPR009057">
    <property type="entry name" value="Homeodomain-like_sf"/>
</dbReference>
<dbReference type="AlphaFoldDB" id="A0A0S4QN81"/>
<evidence type="ECO:0000256" key="2">
    <source>
        <dbReference type="PROSITE-ProRule" id="PRU00335"/>
    </source>
</evidence>
<dbReference type="EMBL" id="FAOZ01000009">
    <property type="protein sequence ID" value="CUU56899.1"/>
    <property type="molecule type" value="Genomic_DNA"/>
</dbReference>
<dbReference type="PANTHER" id="PTHR30055:SF187">
    <property type="entry name" value="TRANSCRIPTIONAL REGULATORY PROTEIN"/>
    <property type="match status" value="1"/>
</dbReference>
<feature type="DNA-binding region" description="H-T-H motif" evidence="2">
    <location>
        <begin position="32"/>
        <end position="51"/>
    </location>
</feature>
<dbReference type="PROSITE" id="PS50977">
    <property type="entry name" value="HTH_TETR_2"/>
    <property type="match status" value="1"/>
</dbReference>
<dbReference type="PANTHER" id="PTHR30055">
    <property type="entry name" value="HTH-TYPE TRANSCRIPTIONAL REGULATOR RUTR"/>
    <property type="match status" value="1"/>
</dbReference>
<sequence length="206" mass="21590">MAPRQPRGEETVERLLTAALDVFASRGTGGFTVTAVTAASGVSLGSLYHHFGTFDGLAAVLYERCLMRLLDRLVPAVEQADGAAAGIRAAVVGYLGFVRDEPAAARVIHLSGFAPRTPEQAAALARAKAVRLDRLMAWLGPHTSAGRIVDLPAPLVEMLLIGPPAELARRWLAAGAQTGADPGGDLAAAIELLPERVWQSLRGPQG</sequence>
<evidence type="ECO:0000259" key="3">
    <source>
        <dbReference type="PROSITE" id="PS50977"/>
    </source>
</evidence>
<evidence type="ECO:0000256" key="1">
    <source>
        <dbReference type="ARBA" id="ARBA00023125"/>
    </source>
</evidence>
<accession>A0A0S4QN81</accession>
<name>A0A0S4QN81_9ACTN</name>
<dbReference type="GO" id="GO:0003700">
    <property type="term" value="F:DNA-binding transcription factor activity"/>
    <property type="evidence" value="ECO:0007669"/>
    <property type="project" value="TreeGrafter"/>
</dbReference>
<keyword evidence="5" id="KW-1185">Reference proteome</keyword>
<dbReference type="Proteomes" id="UP000198802">
    <property type="component" value="Unassembled WGS sequence"/>
</dbReference>
<dbReference type="InterPro" id="IPR050109">
    <property type="entry name" value="HTH-type_TetR-like_transc_reg"/>
</dbReference>
<dbReference type="RefSeq" id="WP_091277757.1">
    <property type="nucleotide sequence ID" value="NZ_FAOZ01000009.1"/>
</dbReference>
<reference evidence="5" key="1">
    <citation type="submission" date="2015-11" db="EMBL/GenBank/DDBJ databases">
        <authorList>
            <person name="Varghese N."/>
        </authorList>
    </citation>
    <scope>NUCLEOTIDE SEQUENCE [LARGE SCALE GENOMIC DNA]</scope>
    <source>
        <strain evidence="5">DSM 45899</strain>
    </source>
</reference>
<dbReference type="GO" id="GO:0000976">
    <property type="term" value="F:transcription cis-regulatory region binding"/>
    <property type="evidence" value="ECO:0007669"/>
    <property type="project" value="TreeGrafter"/>
</dbReference>
<dbReference type="InterPro" id="IPR036271">
    <property type="entry name" value="Tet_transcr_reg_TetR-rel_C_sf"/>
</dbReference>
<feature type="domain" description="HTH tetR-type" evidence="3">
    <location>
        <begin position="9"/>
        <end position="69"/>
    </location>
</feature>
<dbReference type="SUPFAM" id="SSF48498">
    <property type="entry name" value="Tetracyclin repressor-like, C-terminal domain"/>
    <property type="match status" value="1"/>
</dbReference>
<dbReference type="Pfam" id="PF00440">
    <property type="entry name" value="TetR_N"/>
    <property type="match status" value="1"/>
</dbReference>
<evidence type="ECO:0000313" key="5">
    <source>
        <dbReference type="Proteomes" id="UP000198802"/>
    </source>
</evidence>
<organism evidence="4 5">
    <name type="scientific">Parafrankia irregularis</name>
    <dbReference type="NCBI Taxonomy" id="795642"/>
    <lineage>
        <taxon>Bacteria</taxon>
        <taxon>Bacillati</taxon>
        <taxon>Actinomycetota</taxon>
        <taxon>Actinomycetes</taxon>
        <taxon>Frankiales</taxon>
        <taxon>Frankiaceae</taxon>
        <taxon>Parafrankia</taxon>
    </lineage>
</organism>
<keyword evidence="1 2" id="KW-0238">DNA-binding</keyword>
<dbReference type="InterPro" id="IPR001647">
    <property type="entry name" value="HTH_TetR"/>
</dbReference>
<evidence type="ECO:0000313" key="4">
    <source>
        <dbReference type="EMBL" id="CUU56899.1"/>
    </source>
</evidence>